<evidence type="ECO:0000256" key="7">
    <source>
        <dbReference type="ARBA" id="ARBA00022777"/>
    </source>
</evidence>
<dbReference type="Pfam" id="PF00069">
    <property type="entry name" value="Pkinase"/>
    <property type="match status" value="1"/>
</dbReference>
<dbReference type="Gene3D" id="1.10.510.10">
    <property type="entry name" value="Transferase(Phosphotransferase) domain 1"/>
    <property type="match status" value="1"/>
</dbReference>
<evidence type="ECO:0000256" key="2">
    <source>
        <dbReference type="ARBA" id="ARBA00010217"/>
    </source>
</evidence>
<dbReference type="EC" id="2.7.11.1" evidence="3"/>
<evidence type="ECO:0000313" key="15">
    <source>
        <dbReference type="EMBL" id="KAK0604744.1"/>
    </source>
</evidence>
<dbReference type="AlphaFoldDB" id="A0AA39T8A1"/>
<evidence type="ECO:0000256" key="12">
    <source>
        <dbReference type="RuleBase" id="RU000304"/>
    </source>
</evidence>
<dbReference type="Proteomes" id="UP001168877">
    <property type="component" value="Unassembled WGS sequence"/>
</dbReference>
<dbReference type="PANTHER" id="PTHR27007">
    <property type="match status" value="1"/>
</dbReference>
<reference evidence="15" key="2">
    <citation type="submission" date="2023-06" db="EMBL/GenBank/DDBJ databases">
        <authorList>
            <person name="Swenson N.G."/>
            <person name="Wegrzyn J.L."/>
            <person name="Mcevoy S.L."/>
        </authorList>
    </citation>
    <scope>NUCLEOTIDE SEQUENCE</scope>
    <source>
        <strain evidence="15">NS2018</strain>
        <tissue evidence="15">Leaf</tissue>
    </source>
</reference>
<keyword evidence="16" id="KW-1185">Reference proteome</keyword>
<keyword evidence="5" id="KW-0808">Transferase</keyword>
<feature type="binding site" evidence="11">
    <location>
        <position position="74"/>
    </location>
    <ligand>
        <name>ATP</name>
        <dbReference type="ChEBI" id="CHEBI:30616"/>
    </ligand>
</feature>
<evidence type="ECO:0000313" key="16">
    <source>
        <dbReference type="Proteomes" id="UP001168877"/>
    </source>
</evidence>
<evidence type="ECO:0000256" key="8">
    <source>
        <dbReference type="ARBA" id="ARBA00022840"/>
    </source>
</evidence>
<keyword evidence="7" id="KW-0418">Kinase</keyword>
<dbReference type="GO" id="GO:0005524">
    <property type="term" value="F:ATP binding"/>
    <property type="evidence" value="ECO:0007669"/>
    <property type="project" value="UniProtKB-UniRule"/>
</dbReference>
<comment type="similarity">
    <text evidence="1">In the N-terminal section; belongs to the leguminous lectin family.</text>
</comment>
<feature type="region of interest" description="Disordered" evidence="13">
    <location>
        <begin position="336"/>
        <end position="358"/>
    </location>
</feature>
<comment type="similarity">
    <text evidence="2">In the C-terminal section; belongs to the protein kinase superfamily. Ser/Thr protein kinase family.</text>
</comment>
<evidence type="ECO:0000256" key="9">
    <source>
        <dbReference type="ARBA" id="ARBA00047899"/>
    </source>
</evidence>
<dbReference type="EMBL" id="JAUESC010000002">
    <property type="protein sequence ID" value="KAK0604744.1"/>
    <property type="molecule type" value="Genomic_DNA"/>
</dbReference>
<evidence type="ECO:0000259" key="14">
    <source>
        <dbReference type="PROSITE" id="PS50011"/>
    </source>
</evidence>
<keyword evidence="8 11" id="KW-0067">ATP-binding</keyword>
<keyword evidence="6 11" id="KW-0547">Nucleotide-binding</keyword>
<accession>A0AA39T8A1</accession>
<dbReference type="PROSITE" id="PS00108">
    <property type="entry name" value="PROTEIN_KINASE_ST"/>
    <property type="match status" value="1"/>
</dbReference>
<evidence type="ECO:0000256" key="13">
    <source>
        <dbReference type="SAM" id="MobiDB-lite"/>
    </source>
</evidence>
<dbReference type="InterPro" id="IPR008271">
    <property type="entry name" value="Ser/Thr_kinase_AS"/>
</dbReference>
<organism evidence="15 16">
    <name type="scientific">Acer saccharum</name>
    <name type="common">Sugar maple</name>
    <dbReference type="NCBI Taxonomy" id="4024"/>
    <lineage>
        <taxon>Eukaryota</taxon>
        <taxon>Viridiplantae</taxon>
        <taxon>Streptophyta</taxon>
        <taxon>Embryophyta</taxon>
        <taxon>Tracheophyta</taxon>
        <taxon>Spermatophyta</taxon>
        <taxon>Magnoliopsida</taxon>
        <taxon>eudicotyledons</taxon>
        <taxon>Gunneridae</taxon>
        <taxon>Pentapetalae</taxon>
        <taxon>rosids</taxon>
        <taxon>malvids</taxon>
        <taxon>Sapindales</taxon>
        <taxon>Sapindaceae</taxon>
        <taxon>Hippocastanoideae</taxon>
        <taxon>Acereae</taxon>
        <taxon>Acer</taxon>
    </lineage>
</organism>
<dbReference type="PROSITE" id="PS00107">
    <property type="entry name" value="PROTEIN_KINASE_ATP"/>
    <property type="match status" value="1"/>
</dbReference>
<feature type="domain" description="Protein kinase" evidence="14">
    <location>
        <begin position="45"/>
        <end position="324"/>
    </location>
</feature>
<feature type="compositionally biased region" description="Low complexity" evidence="13">
    <location>
        <begin position="346"/>
        <end position="358"/>
    </location>
</feature>
<evidence type="ECO:0000256" key="3">
    <source>
        <dbReference type="ARBA" id="ARBA00012513"/>
    </source>
</evidence>
<comment type="similarity">
    <text evidence="12">Belongs to the protein kinase superfamily.</text>
</comment>
<comment type="caution">
    <text evidence="15">The sequence shown here is derived from an EMBL/GenBank/DDBJ whole genome shotgun (WGS) entry which is preliminary data.</text>
</comment>
<comment type="catalytic activity">
    <reaction evidence="9">
        <text>L-threonyl-[protein] + ATP = O-phospho-L-threonyl-[protein] + ADP + H(+)</text>
        <dbReference type="Rhea" id="RHEA:46608"/>
        <dbReference type="Rhea" id="RHEA-COMP:11060"/>
        <dbReference type="Rhea" id="RHEA-COMP:11605"/>
        <dbReference type="ChEBI" id="CHEBI:15378"/>
        <dbReference type="ChEBI" id="CHEBI:30013"/>
        <dbReference type="ChEBI" id="CHEBI:30616"/>
        <dbReference type="ChEBI" id="CHEBI:61977"/>
        <dbReference type="ChEBI" id="CHEBI:456216"/>
        <dbReference type="EC" id="2.7.11.1"/>
    </reaction>
</comment>
<evidence type="ECO:0000256" key="4">
    <source>
        <dbReference type="ARBA" id="ARBA00022527"/>
    </source>
</evidence>
<dbReference type="InterPro" id="IPR050528">
    <property type="entry name" value="L-type_Lectin-RKs"/>
</dbReference>
<evidence type="ECO:0000256" key="6">
    <source>
        <dbReference type="ARBA" id="ARBA00022741"/>
    </source>
</evidence>
<dbReference type="InterPro" id="IPR000719">
    <property type="entry name" value="Prot_kinase_dom"/>
</dbReference>
<keyword evidence="4 12" id="KW-0723">Serine/threonine-protein kinase</keyword>
<dbReference type="SMART" id="SM00220">
    <property type="entry name" value="S_TKc"/>
    <property type="match status" value="1"/>
</dbReference>
<dbReference type="FunFam" id="1.10.510.10:FF:000108">
    <property type="entry name" value="L-type lectin-domain containing receptor kinase S.4"/>
    <property type="match status" value="1"/>
</dbReference>
<evidence type="ECO:0000256" key="10">
    <source>
        <dbReference type="ARBA" id="ARBA00048679"/>
    </source>
</evidence>
<dbReference type="PROSITE" id="PS50011">
    <property type="entry name" value="PROTEIN_KINASE_DOM"/>
    <property type="match status" value="1"/>
</dbReference>
<dbReference type="InterPro" id="IPR017441">
    <property type="entry name" value="Protein_kinase_ATP_BS"/>
</dbReference>
<sequence>MLCSTTGALYYVRKKKFEEVFEDWEKEYSPQRFSYKKLYQVTRGFKDEELIGKGGFGDVYKGILPPSNLEIAVKRVTHNVDRRIKEFVAEIVCMGRLRHRNLVQLHGYCRRKGELLLLYDYMPNKSLDKFLFGNERSNIDWFQRFQIIKGIAYGLLYLHEEWEKVVIHRDIKPANVLLDANLNGKLGDFGLARLYDHGSNPETTVAAGIPPYMAPELLRNEKGNTSSDVFAFGISILEIACGRKRIQLHGLPEQEDLIDWVIDCWDRGAILDVSDPNLVGLYTGEQVELVLKLGLFCSHPDPAARPSMRQVMQYLDGDVKMPDIPPDSTVRAMFTASNEDSNAEDSSVGTISTGVGGR</sequence>
<evidence type="ECO:0000256" key="11">
    <source>
        <dbReference type="PROSITE-ProRule" id="PRU10141"/>
    </source>
</evidence>
<reference evidence="15" key="1">
    <citation type="journal article" date="2022" name="Plant J.">
        <title>Strategies of tolerance reflected in two North American maple genomes.</title>
        <authorList>
            <person name="McEvoy S.L."/>
            <person name="Sezen U.U."/>
            <person name="Trouern-Trend A."/>
            <person name="McMahon S.M."/>
            <person name="Schaberg P.G."/>
            <person name="Yang J."/>
            <person name="Wegrzyn J.L."/>
            <person name="Swenson N.G."/>
        </authorList>
    </citation>
    <scope>NUCLEOTIDE SEQUENCE</scope>
    <source>
        <strain evidence="15">NS2018</strain>
    </source>
</reference>
<dbReference type="Gene3D" id="3.30.200.20">
    <property type="entry name" value="Phosphorylase Kinase, domain 1"/>
    <property type="match status" value="1"/>
</dbReference>
<dbReference type="FunFam" id="3.30.200.20:FF:000178">
    <property type="entry name" value="serine/threonine-protein kinase PBS1-like"/>
    <property type="match status" value="1"/>
</dbReference>
<gene>
    <name evidence="15" type="ORF">LWI29_019032</name>
</gene>
<evidence type="ECO:0000256" key="5">
    <source>
        <dbReference type="ARBA" id="ARBA00022679"/>
    </source>
</evidence>
<name>A0AA39T8A1_ACESA</name>
<protein>
    <recommendedName>
        <fullName evidence="3">non-specific serine/threonine protein kinase</fullName>
        <ecNumber evidence="3">2.7.11.1</ecNumber>
    </recommendedName>
</protein>
<dbReference type="GO" id="GO:0004674">
    <property type="term" value="F:protein serine/threonine kinase activity"/>
    <property type="evidence" value="ECO:0007669"/>
    <property type="project" value="UniProtKB-KW"/>
</dbReference>
<proteinExistence type="inferred from homology"/>
<evidence type="ECO:0000256" key="1">
    <source>
        <dbReference type="ARBA" id="ARBA00008536"/>
    </source>
</evidence>
<dbReference type="InterPro" id="IPR011009">
    <property type="entry name" value="Kinase-like_dom_sf"/>
</dbReference>
<comment type="catalytic activity">
    <reaction evidence="10">
        <text>L-seryl-[protein] + ATP = O-phospho-L-seryl-[protein] + ADP + H(+)</text>
        <dbReference type="Rhea" id="RHEA:17989"/>
        <dbReference type="Rhea" id="RHEA-COMP:9863"/>
        <dbReference type="Rhea" id="RHEA-COMP:11604"/>
        <dbReference type="ChEBI" id="CHEBI:15378"/>
        <dbReference type="ChEBI" id="CHEBI:29999"/>
        <dbReference type="ChEBI" id="CHEBI:30616"/>
        <dbReference type="ChEBI" id="CHEBI:83421"/>
        <dbReference type="ChEBI" id="CHEBI:456216"/>
        <dbReference type="EC" id="2.7.11.1"/>
    </reaction>
</comment>
<dbReference type="SUPFAM" id="SSF56112">
    <property type="entry name" value="Protein kinase-like (PK-like)"/>
    <property type="match status" value="1"/>
</dbReference>